<dbReference type="SUPFAM" id="SSF58104">
    <property type="entry name" value="Methyl-accepting chemotaxis protein (MCP) signaling domain"/>
    <property type="match status" value="2"/>
</dbReference>
<evidence type="ECO:0000313" key="4">
    <source>
        <dbReference type="Proteomes" id="UP000184171"/>
    </source>
</evidence>
<sequence>MTTNEHPLTGLVKMLEQVVTNSEDDFMSLGMNLQKVQMMSSAQRQKIAAAMSLLKADEETGLMQQISSYVSQSQQDTAAAQQTAANLCDELSQMLQVMKAIDKDSHALEKTGLFLHVIGINTGIECSRYSQIESTFKVVANDTINLAEQIRKATNTLLDKSQQASNEQQKTLQDAKHNIASLEDLAKGSKQATEMALGKVSELVDYSISMVNEAEQSAQAIGAEINKVVMGIQFHDNLRQRIEHVNEALLECPAQPQTVEDEQACTTYLSVELQKAQLDNLVKELDDLFSTQSQAIGNIMQQVSGLETRLAGMGSEQDAQGTENPVAVLMRGIASLEELNQDSLSLGEKITASAHRAEQIVGEMNDAIQTTFAIANNVKINALNAIIKAAKFGRAGMSLQVLAQGMVTTSQNTRTLISDFNQRLEQLHALTAHDQQLLEGLKQGNSEGFSSQQMQQVFEDFRSELQTCTNECSTLADGLQKEQQGLVFISQLRDAIEIQAEQLGRYATSIEPQNKELLAKMRSEFGKQLEQRYTMNEERAIHQQIRGGDAADIDLFADDQAAGECMFFDDEPAATPSAASDDVDLWGETPAPAEVPEPANDDVELWGDEPAAPAAATTADDVELWDDEPATEAASSSDDVELWGDAPSAPAAEQTTDDSVELWDDDAPAEEPAAAADGNEIELWDDTPAEADPAEDDKKKNKKEDDFGANVELF</sequence>
<dbReference type="OrthoDB" id="9816265at2"/>
<dbReference type="Gene3D" id="1.10.287.950">
    <property type="entry name" value="Methyl-accepting chemotaxis protein"/>
    <property type="match status" value="1"/>
</dbReference>
<proteinExistence type="predicted"/>
<evidence type="ECO:0000256" key="2">
    <source>
        <dbReference type="SAM" id="MobiDB-lite"/>
    </source>
</evidence>
<feature type="compositionally biased region" description="Acidic residues" evidence="2">
    <location>
        <begin position="620"/>
        <end position="630"/>
    </location>
</feature>
<dbReference type="STRING" id="1122189.SAMN02745165_02209"/>
<evidence type="ECO:0008006" key="5">
    <source>
        <dbReference type="Google" id="ProtNLM"/>
    </source>
</evidence>
<feature type="compositionally biased region" description="Low complexity" evidence="2">
    <location>
        <begin position="610"/>
        <end position="619"/>
    </location>
</feature>
<organism evidence="3 4">
    <name type="scientific">Malonomonas rubra DSM 5091</name>
    <dbReference type="NCBI Taxonomy" id="1122189"/>
    <lineage>
        <taxon>Bacteria</taxon>
        <taxon>Pseudomonadati</taxon>
        <taxon>Thermodesulfobacteriota</taxon>
        <taxon>Desulfuromonadia</taxon>
        <taxon>Desulfuromonadales</taxon>
        <taxon>Geopsychrobacteraceae</taxon>
        <taxon>Malonomonas</taxon>
    </lineage>
</organism>
<feature type="compositionally biased region" description="Low complexity" evidence="2">
    <location>
        <begin position="588"/>
        <end position="598"/>
    </location>
</feature>
<feature type="compositionally biased region" description="Basic and acidic residues" evidence="2">
    <location>
        <begin position="696"/>
        <end position="706"/>
    </location>
</feature>
<evidence type="ECO:0000313" key="3">
    <source>
        <dbReference type="EMBL" id="SHJ36816.1"/>
    </source>
</evidence>
<dbReference type="RefSeq" id="WP_139249359.1">
    <property type="nucleotide sequence ID" value="NZ_FQZT01000007.1"/>
</dbReference>
<feature type="region of interest" description="Disordered" evidence="2">
    <location>
        <begin position="571"/>
        <end position="714"/>
    </location>
</feature>
<evidence type="ECO:0000256" key="1">
    <source>
        <dbReference type="SAM" id="Coils"/>
    </source>
</evidence>
<feature type="compositionally biased region" description="Acidic residues" evidence="2">
    <location>
        <begin position="679"/>
        <end position="695"/>
    </location>
</feature>
<dbReference type="AlphaFoldDB" id="A0A1M6IQP7"/>
<dbReference type="EMBL" id="FQZT01000007">
    <property type="protein sequence ID" value="SHJ36816.1"/>
    <property type="molecule type" value="Genomic_DNA"/>
</dbReference>
<keyword evidence="1" id="KW-0175">Coiled coil</keyword>
<dbReference type="Proteomes" id="UP000184171">
    <property type="component" value="Unassembled WGS sequence"/>
</dbReference>
<gene>
    <name evidence="3" type="ORF">SAMN02745165_02209</name>
</gene>
<feature type="coiled-coil region" evidence="1">
    <location>
        <begin position="158"/>
        <end position="192"/>
    </location>
</feature>
<protein>
    <recommendedName>
        <fullName evidence="5">Methyl-accepting chemotaxis protein</fullName>
    </recommendedName>
</protein>
<reference evidence="3 4" key="1">
    <citation type="submission" date="2016-11" db="EMBL/GenBank/DDBJ databases">
        <authorList>
            <person name="Jaros S."/>
            <person name="Januszkiewicz K."/>
            <person name="Wedrychowicz H."/>
        </authorList>
    </citation>
    <scope>NUCLEOTIDE SEQUENCE [LARGE SCALE GENOMIC DNA]</scope>
    <source>
        <strain evidence="3 4">DSM 5091</strain>
    </source>
</reference>
<dbReference type="Gene3D" id="1.10.287.500">
    <property type="entry name" value="Helix hairpin bin"/>
    <property type="match status" value="1"/>
</dbReference>
<feature type="compositionally biased region" description="Acidic residues" evidence="2">
    <location>
        <begin position="655"/>
        <end position="669"/>
    </location>
</feature>
<name>A0A1M6IQP7_MALRU</name>
<keyword evidence="4" id="KW-1185">Reference proteome</keyword>
<accession>A0A1M6IQP7</accession>